<gene>
    <name evidence="1" type="ORF">RM705_00165</name>
</gene>
<dbReference type="RefSeq" id="WP_311640451.1">
    <property type="nucleotide sequence ID" value="NZ_JAVRFA010000001.1"/>
</dbReference>
<proteinExistence type="predicted"/>
<accession>A0ABU2PLT3</accession>
<evidence type="ECO:0000313" key="2">
    <source>
        <dbReference type="Proteomes" id="UP001183881"/>
    </source>
</evidence>
<keyword evidence="2" id="KW-1185">Reference proteome</keyword>
<organism evidence="1 2">
    <name type="scientific">Streptomyces edwardsiae</name>
    <dbReference type="NCBI Taxonomy" id="3075527"/>
    <lineage>
        <taxon>Bacteria</taxon>
        <taxon>Bacillati</taxon>
        <taxon>Actinomycetota</taxon>
        <taxon>Actinomycetes</taxon>
        <taxon>Kitasatosporales</taxon>
        <taxon>Streptomycetaceae</taxon>
        <taxon>Streptomyces</taxon>
    </lineage>
</organism>
<protein>
    <submittedName>
        <fullName evidence="1">Uncharacterized protein</fullName>
    </submittedName>
</protein>
<dbReference type="EMBL" id="JAVRFA010000001">
    <property type="protein sequence ID" value="MDT0393130.1"/>
    <property type="molecule type" value="Genomic_DNA"/>
</dbReference>
<sequence length="43" mass="3999">MTWPALGAPSPVAIGVGAVIATLGTEAGASTDPATPAPLPAEA</sequence>
<comment type="caution">
    <text evidence="1">The sequence shown here is derived from an EMBL/GenBank/DDBJ whole genome shotgun (WGS) entry which is preliminary data.</text>
</comment>
<dbReference type="Proteomes" id="UP001183881">
    <property type="component" value="Unassembled WGS sequence"/>
</dbReference>
<reference evidence="2" key="1">
    <citation type="submission" date="2023-07" db="EMBL/GenBank/DDBJ databases">
        <title>30 novel species of actinomycetes from the DSMZ collection.</title>
        <authorList>
            <person name="Nouioui I."/>
        </authorList>
    </citation>
    <scope>NUCLEOTIDE SEQUENCE [LARGE SCALE GENOMIC DNA]</scope>
    <source>
        <strain evidence="2">DSM 41636</strain>
    </source>
</reference>
<name>A0ABU2PLT3_9ACTN</name>
<evidence type="ECO:0000313" key="1">
    <source>
        <dbReference type="EMBL" id="MDT0393130.1"/>
    </source>
</evidence>